<dbReference type="Gene3D" id="2.40.160.180">
    <property type="entry name" value="Carbohydrate-selective porin OprB"/>
    <property type="match status" value="1"/>
</dbReference>
<feature type="signal peptide" evidence="2">
    <location>
        <begin position="1"/>
        <end position="25"/>
    </location>
</feature>
<protein>
    <recommendedName>
        <fullName evidence="4">SLH domain-containing protein</fullName>
    </recommendedName>
</protein>
<sequence length="532" mass="56696">MKYLLSRSLFITPLLLGVTTASALANEVTDPLQTPVSSLSSEVAAPSAIEGQVTSVSQLTDVRPTDWAFQALQSLVERYGCIVGYPDRTYRGNQALSRYEFAAGLNACLDRISELIAANTADFVKKEDIDALRKLQEEFAAELATLRGRVDALEARTTTLEKQQFSTTAKLQGEAVFGLAGVISGDAADGSEADSNFVLGYRVRLNVDASFTGEDLLRVRLQSNNLEPFRDTATGTPEGSLRFAAGDGTADVVLDALLYQFKLGERTTVTLEANAGASDDFVPTINPFFDGDGGFGSLTDFGTRNPIYYLIGGAGIGVQHNFTDALSISAGYLAGEPADPSPGAGLFDGPYGAIAQLTYETERFSVGATYVRAYNSDFSTAGNVGSNRANVREFSGFSTSSDAFGLAASFALTEKIVINGSVGYTSVNINNGSGDADIWNWMVGLAFPDLGKKGSVGGILVGMEPRVSNASGDFDAVDLEDRDTSLHVEAFYQFQVNDYIAITPGVIWLTAPDHNNNNDDLFIGVVRATFTF</sequence>
<dbReference type="NCBIfam" id="NF033921">
    <property type="entry name" value="por_somb"/>
    <property type="match status" value="1"/>
</dbReference>
<dbReference type="InterPro" id="IPR007049">
    <property type="entry name" value="Carb-sel_porin_OprB"/>
</dbReference>
<evidence type="ECO:0000256" key="1">
    <source>
        <dbReference type="ARBA" id="ARBA00008769"/>
    </source>
</evidence>
<dbReference type="InterPro" id="IPR038673">
    <property type="entry name" value="OprB_sf"/>
</dbReference>
<dbReference type="GO" id="GO:0008643">
    <property type="term" value="P:carbohydrate transport"/>
    <property type="evidence" value="ECO:0007669"/>
    <property type="project" value="InterPro"/>
</dbReference>
<dbReference type="InterPro" id="IPR001119">
    <property type="entry name" value="SLH_dom"/>
</dbReference>
<feature type="domain" description="SLH" evidence="4">
    <location>
        <begin position="55"/>
        <end position="119"/>
    </location>
</feature>
<dbReference type="PANTHER" id="PTHR43308">
    <property type="entry name" value="OUTER MEMBRANE PROTEIN ALPHA-RELATED"/>
    <property type="match status" value="1"/>
</dbReference>
<feature type="coiled-coil region" evidence="3">
    <location>
        <begin position="136"/>
        <end position="163"/>
    </location>
</feature>
<evidence type="ECO:0000313" key="5">
    <source>
        <dbReference type="EMBL" id="HFM99528.1"/>
    </source>
</evidence>
<name>A0A7C3KGP5_9CYAN</name>
<dbReference type="EMBL" id="DSRU01000254">
    <property type="protein sequence ID" value="HFM99528.1"/>
    <property type="molecule type" value="Genomic_DNA"/>
</dbReference>
<dbReference type="PANTHER" id="PTHR43308:SF1">
    <property type="entry name" value="OUTER MEMBRANE PROTEIN ALPHA"/>
    <property type="match status" value="1"/>
</dbReference>
<gene>
    <name evidence="5" type="ORF">ENR64_17545</name>
</gene>
<evidence type="ECO:0000259" key="4">
    <source>
        <dbReference type="PROSITE" id="PS51272"/>
    </source>
</evidence>
<keyword evidence="3" id="KW-0175">Coiled coil</keyword>
<reference evidence="5" key="1">
    <citation type="journal article" date="2020" name="mSystems">
        <title>Genome- and Community-Level Interaction Insights into Carbon Utilization and Element Cycling Functions of Hydrothermarchaeota in Hydrothermal Sediment.</title>
        <authorList>
            <person name="Zhou Z."/>
            <person name="Liu Y."/>
            <person name="Xu W."/>
            <person name="Pan J."/>
            <person name="Luo Z.H."/>
            <person name="Li M."/>
        </authorList>
    </citation>
    <scope>NUCLEOTIDE SEQUENCE [LARGE SCALE GENOMIC DNA]</scope>
    <source>
        <strain evidence="5">SpSt-418</strain>
    </source>
</reference>
<dbReference type="Pfam" id="PF00395">
    <property type="entry name" value="SLH"/>
    <property type="match status" value="1"/>
</dbReference>
<proteinExistence type="inferred from homology"/>
<keyword evidence="2" id="KW-0732">Signal</keyword>
<dbReference type="InterPro" id="IPR047684">
    <property type="entry name" value="Por_som-like"/>
</dbReference>
<feature type="chain" id="PRO_5028516367" description="SLH domain-containing protein" evidence="2">
    <location>
        <begin position="26"/>
        <end position="532"/>
    </location>
</feature>
<dbReference type="GO" id="GO:0016020">
    <property type="term" value="C:membrane"/>
    <property type="evidence" value="ECO:0007669"/>
    <property type="project" value="InterPro"/>
</dbReference>
<dbReference type="Pfam" id="PF04966">
    <property type="entry name" value="OprB"/>
    <property type="match status" value="1"/>
</dbReference>
<evidence type="ECO:0000256" key="2">
    <source>
        <dbReference type="RuleBase" id="RU363072"/>
    </source>
</evidence>
<accession>A0A7C3KGP5</accession>
<comment type="caution">
    <text evidence="5">The sequence shown here is derived from an EMBL/GenBank/DDBJ whole genome shotgun (WGS) entry which is preliminary data.</text>
</comment>
<dbReference type="GO" id="GO:0015288">
    <property type="term" value="F:porin activity"/>
    <property type="evidence" value="ECO:0007669"/>
    <property type="project" value="InterPro"/>
</dbReference>
<dbReference type="PROSITE" id="PS51272">
    <property type="entry name" value="SLH"/>
    <property type="match status" value="1"/>
</dbReference>
<comment type="similarity">
    <text evidence="1 2">Belongs to the OprB family.</text>
</comment>
<dbReference type="InterPro" id="IPR051465">
    <property type="entry name" value="Cell_Envelope_Struct_Comp"/>
</dbReference>
<organism evidence="5">
    <name type="scientific">Oscillatoriales cyanobacterium SpSt-418</name>
    <dbReference type="NCBI Taxonomy" id="2282169"/>
    <lineage>
        <taxon>Bacteria</taxon>
        <taxon>Bacillati</taxon>
        <taxon>Cyanobacteriota</taxon>
        <taxon>Cyanophyceae</taxon>
        <taxon>Oscillatoriophycideae</taxon>
        <taxon>Oscillatoriales</taxon>
    </lineage>
</organism>
<dbReference type="AlphaFoldDB" id="A0A7C3KGP5"/>
<evidence type="ECO:0000256" key="3">
    <source>
        <dbReference type="SAM" id="Coils"/>
    </source>
</evidence>
<dbReference type="SUPFAM" id="SSF56935">
    <property type="entry name" value="Porins"/>
    <property type="match status" value="1"/>
</dbReference>